<sequence>MRFVTTAKTERDPIDVHVGARLRLVRTSRRLSLEELGRQIGVTYQQIQKYETGSNRVSAATLFRISQLFEISPTFFFEGLAADGSQDEAAMPSPEVVQSSLALGRIPDGEIRHRLRLLIDALAPTQAR</sequence>
<dbReference type="Gene3D" id="1.10.260.40">
    <property type="entry name" value="lambda repressor-like DNA-binding domains"/>
    <property type="match status" value="1"/>
</dbReference>
<dbReference type="EMBL" id="QYRN01000010">
    <property type="protein sequence ID" value="RIX98418.1"/>
    <property type="molecule type" value="Genomic_DNA"/>
</dbReference>
<name>A0A3A1WGX9_9HYPH</name>
<dbReference type="CDD" id="cd00093">
    <property type="entry name" value="HTH_XRE"/>
    <property type="match status" value="1"/>
</dbReference>
<dbReference type="GO" id="GO:0003677">
    <property type="term" value="F:DNA binding"/>
    <property type="evidence" value="ECO:0007669"/>
    <property type="project" value="InterPro"/>
</dbReference>
<dbReference type="InterPro" id="IPR010982">
    <property type="entry name" value="Lambda_DNA-bd_dom_sf"/>
</dbReference>
<feature type="domain" description="HTH cro/C1-type" evidence="1">
    <location>
        <begin position="22"/>
        <end position="76"/>
    </location>
</feature>
<dbReference type="AlphaFoldDB" id="A0A3A1WGX9"/>
<keyword evidence="3" id="KW-1185">Reference proteome</keyword>
<dbReference type="SUPFAM" id="SSF47413">
    <property type="entry name" value="lambda repressor-like DNA-binding domains"/>
    <property type="match status" value="1"/>
</dbReference>
<organism evidence="2 3">
    <name type="scientific">Aureimonas flava</name>
    <dbReference type="NCBI Taxonomy" id="2320271"/>
    <lineage>
        <taxon>Bacteria</taxon>
        <taxon>Pseudomonadati</taxon>
        <taxon>Pseudomonadota</taxon>
        <taxon>Alphaproteobacteria</taxon>
        <taxon>Hyphomicrobiales</taxon>
        <taxon>Aurantimonadaceae</taxon>
        <taxon>Aureimonas</taxon>
    </lineage>
</organism>
<reference evidence="3" key="1">
    <citation type="submission" date="2018-09" db="EMBL/GenBank/DDBJ databases">
        <authorList>
            <person name="Tuo L."/>
        </authorList>
    </citation>
    <scope>NUCLEOTIDE SEQUENCE [LARGE SCALE GENOMIC DNA]</scope>
    <source>
        <strain evidence="3">M2BS4Y-1</strain>
    </source>
</reference>
<dbReference type="Proteomes" id="UP000265750">
    <property type="component" value="Unassembled WGS sequence"/>
</dbReference>
<dbReference type="InterPro" id="IPR001387">
    <property type="entry name" value="Cro/C1-type_HTH"/>
</dbReference>
<dbReference type="SMART" id="SM00530">
    <property type="entry name" value="HTH_XRE"/>
    <property type="match status" value="1"/>
</dbReference>
<accession>A0A3A1WGX9</accession>
<comment type="caution">
    <text evidence="2">The sequence shown here is derived from an EMBL/GenBank/DDBJ whole genome shotgun (WGS) entry which is preliminary data.</text>
</comment>
<dbReference type="PROSITE" id="PS50943">
    <property type="entry name" value="HTH_CROC1"/>
    <property type="match status" value="1"/>
</dbReference>
<gene>
    <name evidence="2" type="ORF">D3218_16890</name>
</gene>
<evidence type="ECO:0000259" key="1">
    <source>
        <dbReference type="PROSITE" id="PS50943"/>
    </source>
</evidence>
<evidence type="ECO:0000313" key="3">
    <source>
        <dbReference type="Proteomes" id="UP000265750"/>
    </source>
</evidence>
<evidence type="ECO:0000313" key="2">
    <source>
        <dbReference type="EMBL" id="RIX98418.1"/>
    </source>
</evidence>
<proteinExistence type="predicted"/>
<dbReference type="Pfam" id="PF01381">
    <property type="entry name" value="HTH_3"/>
    <property type="match status" value="1"/>
</dbReference>
<protein>
    <submittedName>
        <fullName evidence="2">Helix-turn-helix domain-containing protein</fullName>
    </submittedName>
</protein>